<organism evidence="2">
    <name type="scientific">uncultured Caudovirales phage</name>
    <dbReference type="NCBI Taxonomy" id="2100421"/>
    <lineage>
        <taxon>Viruses</taxon>
        <taxon>Duplodnaviria</taxon>
        <taxon>Heunggongvirae</taxon>
        <taxon>Uroviricota</taxon>
        <taxon>Caudoviricetes</taxon>
        <taxon>Peduoviridae</taxon>
        <taxon>Maltschvirus</taxon>
        <taxon>Maltschvirus maltsch</taxon>
    </lineage>
</organism>
<sequence length="61" mass="6677">MDLFKPRGASSPRRPTDNNQQNGQMINTPRYSEFGGLKNASATGGKNKMQVQKPGDGKRVI</sequence>
<accession>A0A6J5MC94</accession>
<name>A0A6J5MC94_9CAUD</name>
<reference evidence="2" key="1">
    <citation type="submission" date="2020-04" db="EMBL/GenBank/DDBJ databases">
        <authorList>
            <person name="Chiriac C."/>
            <person name="Salcher M."/>
            <person name="Ghai R."/>
            <person name="Kavagutti S V."/>
        </authorList>
    </citation>
    <scope>NUCLEOTIDE SEQUENCE</scope>
</reference>
<evidence type="ECO:0000256" key="1">
    <source>
        <dbReference type="SAM" id="MobiDB-lite"/>
    </source>
</evidence>
<dbReference type="EMBL" id="LR796389">
    <property type="protein sequence ID" value="CAB4141399.1"/>
    <property type="molecule type" value="Genomic_DNA"/>
</dbReference>
<gene>
    <name evidence="2" type="ORF">UFOVP414_52</name>
    <name evidence="3" type="ORF">UFOVP687_4</name>
</gene>
<evidence type="ECO:0000313" key="2">
    <source>
        <dbReference type="EMBL" id="CAB4141399.1"/>
    </source>
</evidence>
<evidence type="ECO:0000313" key="3">
    <source>
        <dbReference type="EMBL" id="CAB4157437.1"/>
    </source>
</evidence>
<feature type="region of interest" description="Disordered" evidence="1">
    <location>
        <begin position="1"/>
        <end position="61"/>
    </location>
</feature>
<protein>
    <submittedName>
        <fullName evidence="2">Uncharacterized protein</fullName>
    </submittedName>
</protein>
<feature type="compositionally biased region" description="Polar residues" evidence="1">
    <location>
        <begin position="17"/>
        <end position="30"/>
    </location>
</feature>
<proteinExistence type="predicted"/>
<dbReference type="EMBL" id="LR796665">
    <property type="protein sequence ID" value="CAB4157437.1"/>
    <property type="molecule type" value="Genomic_DNA"/>
</dbReference>